<dbReference type="RefSeq" id="WP_093574715.1">
    <property type="nucleotide sequence ID" value="NZ_FOWC01000006.1"/>
</dbReference>
<dbReference type="InterPro" id="IPR036388">
    <property type="entry name" value="WH-like_DNA-bd_sf"/>
</dbReference>
<evidence type="ECO:0000313" key="6">
    <source>
        <dbReference type="EMBL" id="SFP70067.1"/>
    </source>
</evidence>
<dbReference type="GO" id="GO:1901135">
    <property type="term" value="P:carbohydrate derivative metabolic process"/>
    <property type="evidence" value="ECO:0007669"/>
    <property type="project" value="InterPro"/>
</dbReference>
<dbReference type="OrthoDB" id="3574600at2"/>
<name>A0A1I5SHV5_9PSEU</name>
<dbReference type="EMBL" id="FOWC01000006">
    <property type="protein sequence ID" value="SFP70067.1"/>
    <property type="molecule type" value="Genomic_DNA"/>
</dbReference>
<proteinExistence type="predicted"/>
<dbReference type="Pfam" id="PF01418">
    <property type="entry name" value="HTH_6"/>
    <property type="match status" value="1"/>
</dbReference>
<dbReference type="CDD" id="cd05013">
    <property type="entry name" value="SIS_RpiR"/>
    <property type="match status" value="1"/>
</dbReference>
<feature type="domain" description="SIS" evidence="5">
    <location>
        <begin position="127"/>
        <end position="268"/>
    </location>
</feature>
<dbReference type="SUPFAM" id="SSF53697">
    <property type="entry name" value="SIS domain"/>
    <property type="match status" value="1"/>
</dbReference>
<dbReference type="PROSITE" id="PS51071">
    <property type="entry name" value="HTH_RPIR"/>
    <property type="match status" value="1"/>
</dbReference>
<dbReference type="PANTHER" id="PTHR30514">
    <property type="entry name" value="GLUCOKINASE"/>
    <property type="match status" value="1"/>
</dbReference>
<protein>
    <submittedName>
        <fullName evidence="6">DNA-binding transcriptional regulator, MurR/RpiR family, contains HTH and SIS domains</fullName>
    </submittedName>
</protein>
<keyword evidence="3" id="KW-0804">Transcription</keyword>
<organism evidence="6 7">
    <name type="scientific">Amycolatopsis rubida</name>
    <dbReference type="NCBI Taxonomy" id="112413"/>
    <lineage>
        <taxon>Bacteria</taxon>
        <taxon>Bacillati</taxon>
        <taxon>Actinomycetota</taxon>
        <taxon>Actinomycetes</taxon>
        <taxon>Pseudonocardiales</taxon>
        <taxon>Pseudonocardiaceae</taxon>
        <taxon>Amycolatopsis</taxon>
    </lineage>
</organism>
<dbReference type="AlphaFoldDB" id="A0A1I5SHV5"/>
<dbReference type="Pfam" id="PF01380">
    <property type="entry name" value="SIS"/>
    <property type="match status" value="1"/>
</dbReference>
<evidence type="ECO:0000256" key="2">
    <source>
        <dbReference type="ARBA" id="ARBA00023125"/>
    </source>
</evidence>
<dbReference type="GO" id="GO:0003700">
    <property type="term" value="F:DNA-binding transcription factor activity"/>
    <property type="evidence" value="ECO:0007669"/>
    <property type="project" value="InterPro"/>
</dbReference>
<evidence type="ECO:0000256" key="3">
    <source>
        <dbReference type="ARBA" id="ARBA00023163"/>
    </source>
</evidence>
<dbReference type="InterPro" id="IPR046348">
    <property type="entry name" value="SIS_dom_sf"/>
</dbReference>
<evidence type="ECO:0000259" key="5">
    <source>
        <dbReference type="PROSITE" id="PS51464"/>
    </source>
</evidence>
<feature type="domain" description="HTH rpiR-type" evidence="4">
    <location>
        <begin position="7"/>
        <end position="83"/>
    </location>
</feature>
<dbReference type="GO" id="GO:0003677">
    <property type="term" value="F:DNA binding"/>
    <property type="evidence" value="ECO:0007669"/>
    <property type="project" value="UniProtKB-KW"/>
</dbReference>
<dbReference type="PANTHER" id="PTHR30514:SF1">
    <property type="entry name" value="HTH-TYPE TRANSCRIPTIONAL REGULATOR HEXR-RELATED"/>
    <property type="match status" value="1"/>
</dbReference>
<dbReference type="InterPro" id="IPR000281">
    <property type="entry name" value="HTH_RpiR"/>
</dbReference>
<accession>A0A1I5SHV5</accession>
<dbReference type="InterPro" id="IPR035472">
    <property type="entry name" value="RpiR-like_SIS"/>
</dbReference>
<gene>
    <name evidence="6" type="ORF">SAMN05421854_106324</name>
</gene>
<keyword evidence="2 6" id="KW-0238">DNA-binding</keyword>
<dbReference type="Proteomes" id="UP000199137">
    <property type="component" value="Unassembled WGS sequence"/>
</dbReference>
<dbReference type="PROSITE" id="PS51464">
    <property type="entry name" value="SIS"/>
    <property type="match status" value="1"/>
</dbReference>
<dbReference type="InterPro" id="IPR009057">
    <property type="entry name" value="Homeodomain-like_sf"/>
</dbReference>
<evidence type="ECO:0000256" key="1">
    <source>
        <dbReference type="ARBA" id="ARBA00023015"/>
    </source>
</evidence>
<dbReference type="Gene3D" id="3.40.50.10490">
    <property type="entry name" value="Glucose-6-phosphate isomerase like protein, domain 1"/>
    <property type="match status" value="1"/>
</dbReference>
<dbReference type="SUPFAM" id="SSF46689">
    <property type="entry name" value="Homeodomain-like"/>
    <property type="match status" value="1"/>
</dbReference>
<dbReference type="GO" id="GO:0097367">
    <property type="term" value="F:carbohydrate derivative binding"/>
    <property type="evidence" value="ECO:0007669"/>
    <property type="project" value="InterPro"/>
</dbReference>
<evidence type="ECO:0000313" key="7">
    <source>
        <dbReference type="Proteomes" id="UP000199137"/>
    </source>
</evidence>
<keyword evidence="1" id="KW-0805">Transcription regulation</keyword>
<evidence type="ECO:0000259" key="4">
    <source>
        <dbReference type="PROSITE" id="PS51071"/>
    </source>
</evidence>
<dbReference type="STRING" id="112413.SAMN05421854_106324"/>
<dbReference type="InterPro" id="IPR001347">
    <property type="entry name" value="SIS_dom"/>
</dbReference>
<dbReference type="InterPro" id="IPR047640">
    <property type="entry name" value="RpiR-like"/>
</dbReference>
<sequence>MSDQPAGSTLAVIRAALPALLPSEQRVAEVVLSRSTEVIDWSVADLAAAAGTSSATAVRACQHLGFRGFQQLRLLLARDAGNAAQPASPDFGPGDSPEAVAAAVFATASGVLAGGMGAVEPAALREAVDVLVSARRVVFVANGGSGFVAQAAAFRFTAHGFIAEAPGEAISQQIVCRLLTSEDVCVAISSSGVNEVTLRAAEAAAKAGATVVGVTSLTHSPLTALADLVLVTGTAPFQRNDVFAGPMSQLALLVSLQLAAGFRRPDRSSEVLDEVWQVITSDTRRS</sequence>
<dbReference type="Gene3D" id="1.10.10.10">
    <property type="entry name" value="Winged helix-like DNA-binding domain superfamily/Winged helix DNA-binding domain"/>
    <property type="match status" value="1"/>
</dbReference>
<reference evidence="6 7" key="1">
    <citation type="submission" date="2016-10" db="EMBL/GenBank/DDBJ databases">
        <authorList>
            <person name="de Groot N.N."/>
        </authorList>
    </citation>
    <scope>NUCLEOTIDE SEQUENCE [LARGE SCALE GENOMIC DNA]</scope>
    <source>
        <strain evidence="6 7">DSM 44637</strain>
    </source>
</reference>